<dbReference type="GO" id="GO:0045892">
    <property type="term" value="P:negative regulation of DNA-templated transcription"/>
    <property type="evidence" value="ECO:0007669"/>
    <property type="project" value="TreeGrafter"/>
</dbReference>
<dbReference type="AlphaFoldDB" id="A0A5J5K480"/>
<evidence type="ECO:0000313" key="6">
    <source>
        <dbReference type="Proteomes" id="UP000327011"/>
    </source>
</evidence>
<gene>
    <name evidence="5" type="ORF">F5972_15175</name>
</gene>
<keyword evidence="2" id="KW-0238">DNA-binding</keyword>
<feature type="domain" description="HTH gntR-type" evidence="4">
    <location>
        <begin position="16"/>
        <end position="84"/>
    </location>
</feature>
<dbReference type="Gene3D" id="1.10.10.10">
    <property type="entry name" value="Winged helix-like DNA-binding domain superfamily/Winged helix DNA-binding domain"/>
    <property type="match status" value="1"/>
</dbReference>
<dbReference type="SMART" id="SM00866">
    <property type="entry name" value="UTRA"/>
    <property type="match status" value="1"/>
</dbReference>
<dbReference type="RefSeq" id="WP_150934137.1">
    <property type="nucleotide sequence ID" value="NZ_VYTZ01000005.1"/>
</dbReference>
<dbReference type="InterPro" id="IPR011663">
    <property type="entry name" value="UTRA"/>
</dbReference>
<dbReference type="Proteomes" id="UP000327011">
    <property type="component" value="Unassembled WGS sequence"/>
</dbReference>
<dbReference type="InterPro" id="IPR028978">
    <property type="entry name" value="Chorismate_lyase_/UTRA_dom_sf"/>
</dbReference>
<evidence type="ECO:0000256" key="3">
    <source>
        <dbReference type="ARBA" id="ARBA00023163"/>
    </source>
</evidence>
<keyword evidence="3" id="KW-0804">Transcription</keyword>
<dbReference type="SMART" id="SM00345">
    <property type="entry name" value="HTH_GNTR"/>
    <property type="match status" value="1"/>
</dbReference>
<dbReference type="GO" id="GO:0003677">
    <property type="term" value="F:DNA binding"/>
    <property type="evidence" value="ECO:0007669"/>
    <property type="project" value="UniProtKB-KW"/>
</dbReference>
<dbReference type="InterPro" id="IPR036390">
    <property type="entry name" value="WH_DNA-bd_sf"/>
</dbReference>
<evidence type="ECO:0000259" key="4">
    <source>
        <dbReference type="PROSITE" id="PS50949"/>
    </source>
</evidence>
<dbReference type="InterPro" id="IPR050679">
    <property type="entry name" value="Bact_HTH_transcr_reg"/>
</dbReference>
<keyword evidence="1" id="KW-0805">Transcription regulation</keyword>
<comment type="caution">
    <text evidence="5">The sequence shown here is derived from an EMBL/GenBank/DDBJ whole genome shotgun (WGS) entry which is preliminary data.</text>
</comment>
<reference evidence="5 6" key="1">
    <citation type="submission" date="2019-09" db="EMBL/GenBank/DDBJ databases">
        <title>Screening of Novel Bioactive Compounds from Soil-Associated.</title>
        <authorList>
            <person name="Gong X."/>
        </authorList>
    </citation>
    <scope>NUCLEOTIDE SEQUENCE [LARGE SCALE GENOMIC DNA]</scope>
    <source>
        <strain evidence="5 6">Gxj-6</strain>
    </source>
</reference>
<dbReference type="Pfam" id="PF00392">
    <property type="entry name" value="GntR"/>
    <property type="match status" value="1"/>
</dbReference>
<dbReference type="Pfam" id="PF07702">
    <property type="entry name" value="UTRA"/>
    <property type="match status" value="1"/>
</dbReference>
<keyword evidence="6" id="KW-1185">Reference proteome</keyword>
<organism evidence="5 6">
    <name type="scientific">Microbispora cellulosiformans</name>
    <dbReference type="NCBI Taxonomy" id="2614688"/>
    <lineage>
        <taxon>Bacteria</taxon>
        <taxon>Bacillati</taxon>
        <taxon>Actinomycetota</taxon>
        <taxon>Actinomycetes</taxon>
        <taxon>Streptosporangiales</taxon>
        <taxon>Streptosporangiaceae</taxon>
        <taxon>Microbispora</taxon>
    </lineage>
</organism>
<evidence type="ECO:0000256" key="2">
    <source>
        <dbReference type="ARBA" id="ARBA00023125"/>
    </source>
</evidence>
<name>A0A5J5K480_9ACTN</name>
<accession>A0A5J5K480</accession>
<evidence type="ECO:0000313" key="5">
    <source>
        <dbReference type="EMBL" id="KAA9378225.1"/>
    </source>
</evidence>
<dbReference type="CDD" id="cd07377">
    <property type="entry name" value="WHTH_GntR"/>
    <property type="match status" value="1"/>
</dbReference>
<dbReference type="SUPFAM" id="SSF46785">
    <property type="entry name" value="Winged helix' DNA-binding domain"/>
    <property type="match status" value="1"/>
</dbReference>
<protein>
    <submittedName>
        <fullName evidence="5">GntR family transcriptional regulator</fullName>
    </submittedName>
</protein>
<dbReference type="InterPro" id="IPR000524">
    <property type="entry name" value="Tscrpt_reg_HTH_GntR"/>
</dbReference>
<proteinExistence type="predicted"/>
<evidence type="ECO:0000256" key="1">
    <source>
        <dbReference type="ARBA" id="ARBA00023015"/>
    </source>
</evidence>
<sequence length="259" mass="28067">MTPEANPQAGPDAGHEARYRAIAADLAAKIRSGHYAPGEALPPQRELSASYGVTLMTLRQALRELSDEKLIVQRPGKGTFVTPPHLAYQLDSLRSLVDDLRTQGHDVRTAVAGRAVRRAPARIAAELRLRPGDTALRLERVREFAGRPAVHQVSWVRRPVADRIRDRDFTAVSLYTALADAGVTVARASEVVRPGLLDPAAARHLQEPQGSPVLVSTRITYTLDATPVVSDHATILGSMMEIRTERAATGLSLTWGAIS</sequence>
<dbReference type="PANTHER" id="PTHR44846:SF1">
    <property type="entry name" value="MANNOSYL-D-GLYCERATE TRANSPORT_METABOLISM SYSTEM REPRESSOR MNGR-RELATED"/>
    <property type="match status" value="1"/>
</dbReference>
<dbReference type="EMBL" id="VYTZ01000005">
    <property type="protein sequence ID" value="KAA9378225.1"/>
    <property type="molecule type" value="Genomic_DNA"/>
</dbReference>
<dbReference type="SUPFAM" id="SSF64288">
    <property type="entry name" value="Chorismate lyase-like"/>
    <property type="match status" value="1"/>
</dbReference>
<dbReference type="Gene3D" id="3.40.1410.10">
    <property type="entry name" value="Chorismate lyase-like"/>
    <property type="match status" value="1"/>
</dbReference>
<dbReference type="PANTHER" id="PTHR44846">
    <property type="entry name" value="MANNOSYL-D-GLYCERATE TRANSPORT/METABOLISM SYSTEM REPRESSOR MNGR-RELATED"/>
    <property type="match status" value="1"/>
</dbReference>
<dbReference type="InterPro" id="IPR036388">
    <property type="entry name" value="WH-like_DNA-bd_sf"/>
</dbReference>
<dbReference type="PROSITE" id="PS50949">
    <property type="entry name" value="HTH_GNTR"/>
    <property type="match status" value="1"/>
</dbReference>
<dbReference type="GO" id="GO:0003700">
    <property type="term" value="F:DNA-binding transcription factor activity"/>
    <property type="evidence" value="ECO:0007669"/>
    <property type="project" value="InterPro"/>
</dbReference>